<protein>
    <submittedName>
        <fullName evidence="1">Uncharacterized protein</fullName>
    </submittedName>
</protein>
<gene>
    <name evidence="1" type="ORF">V6N11_038783</name>
</gene>
<evidence type="ECO:0000313" key="1">
    <source>
        <dbReference type="EMBL" id="KAK9025929.1"/>
    </source>
</evidence>
<organism evidence="1 2">
    <name type="scientific">Hibiscus sabdariffa</name>
    <name type="common">roselle</name>
    <dbReference type="NCBI Taxonomy" id="183260"/>
    <lineage>
        <taxon>Eukaryota</taxon>
        <taxon>Viridiplantae</taxon>
        <taxon>Streptophyta</taxon>
        <taxon>Embryophyta</taxon>
        <taxon>Tracheophyta</taxon>
        <taxon>Spermatophyta</taxon>
        <taxon>Magnoliopsida</taxon>
        <taxon>eudicotyledons</taxon>
        <taxon>Gunneridae</taxon>
        <taxon>Pentapetalae</taxon>
        <taxon>rosids</taxon>
        <taxon>malvids</taxon>
        <taxon>Malvales</taxon>
        <taxon>Malvaceae</taxon>
        <taxon>Malvoideae</taxon>
        <taxon>Hibiscus</taxon>
    </lineage>
</organism>
<sequence length="195" mass="22655">MEAEKRSKLVLCNKEANRGRKSGNSLISFKAKKEQSQTWITQLMDTQFVGWRVMLVGVLDSIDGATYNIDGEKGLVQITGRINPGNLMKTLTEVGLHADLSRVSSEYGETNIPSRHGYGYLYNGSYDYNPYRKPEYYQGYPQQQRNWHPMHENYLHYLPYNQNYPSYELQAEYFSQPPPQPEGFRNSDTEWCTIM</sequence>
<proteinExistence type="predicted"/>
<evidence type="ECO:0000313" key="2">
    <source>
        <dbReference type="Proteomes" id="UP001396334"/>
    </source>
</evidence>
<name>A0ABR2SLM5_9ROSI</name>
<reference evidence="1 2" key="1">
    <citation type="journal article" date="2024" name="G3 (Bethesda)">
        <title>Genome assembly of Hibiscus sabdariffa L. provides insights into metabolisms of medicinal natural products.</title>
        <authorList>
            <person name="Kim T."/>
        </authorList>
    </citation>
    <scope>NUCLEOTIDE SEQUENCE [LARGE SCALE GENOMIC DNA]</scope>
    <source>
        <strain evidence="1">TK-2024</strain>
        <tissue evidence="1">Old leaves</tissue>
    </source>
</reference>
<dbReference type="EMBL" id="JBBPBN010000013">
    <property type="protein sequence ID" value="KAK9025929.1"/>
    <property type="molecule type" value="Genomic_DNA"/>
</dbReference>
<accession>A0ABR2SLM5</accession>
<comment type="caution">
    <text evidence="1">The sequence shown here is derived from an EMBL/GenBank/DDBJ whole genome shotgun (WGS) entry which is preliminary data.</text>
</comment>
<keyword evidence="2" id="KW-1185">Reference proteome</keyword>
<dbReference type="Proteomes" id="UP001396334">
    <property type="component" value="Unassembled WGS sequence"/>
</dbReference>